<dbReference type="InterPro" id="IPR051013">
    <property type="entry name" value="MBL_superfamily_lactonases"/>
</dbReference>
<organism evidence="10">
    <name type="scientific">Paenibacillus sp. SYP-B3998</name>
    <dbReference type="NCBI Taxonomy" id="2678564"/>
    <lineage>
        <taxon>Bacteria</taxon>
        <taxon>Bacillati</taxon>
        <taxon>Bacillota</taxon>
        <taxon>Bacilli</taxon>
        <taxon>Bacillales</taxon>
        <taxon>Paenibacillaceae</taxon>
        <taxon>Paenibacillus</taxon>
    </lineage>
</organism>
<comment type="caution">
    <text evidence="10">The sequence shown here is derived from an EMBL/GenBank/DDBJ whole genome shotgun (WGS) entry which is preliminary data.</text>
</comment>
<sequence length="287" mass="32219">MLDNQWDLPKVKLQLFAAGYCKHPEWVTIRGGKLGTVSIPAIFALIEHPVVGYILWDTGYSERFLKATDRMPNRLYRLITPVSYRSGDSAVKQLQAQGIAPEDIKIVILSHLHADHIAGLRDFPKATFMYVSEAYESVKRLRGLAAVRRAFLPELLPSDFEARTSLIMRDRRVGLPADAPFPYVLDVLGDGSLLAVDLPGHADGQIGLFLSTAHSDYFLCADAAWSREAVQENRPPHALAGVIMPNKEQYKRSFERIVNLHVKCPQLRIIPSHCPEVWSWIRGGVEL</sequence>
<comment type="catalytic activity">
    <reaction evidence="8">
        <text>3',5'-cyclic UMP + H2O = UMP + H(+)</text>
        <dbReference type="Rhea" id="RHEA:70575"/>
        <dbReference type="ChEBI" id="CHEBI:15377"/>
        <dbReference type="ChEBI" id="CHEBI:15378"/>
        <dbReference type="ChEBI" id="CHEBI:57865"/>
        <dbReference type="ChEBI" id="CHEBI:184387"/>
    </reaction>
    <physiologicalReaction direction="left-to-right" evidence="8">
        <dbReference type="Rhea" id="RHEA:70576"/>
    </physiologicalReaction>
</comment>
<dbReference type="RefSeq" id="WP_163943008.1">
    <property type="nucleotide sequence ID" value="NZ_JAAIKC010000001.1"/>
</dbReference>
<evidence type="ECO:0000259" key="9">
    <source>
        <dbReference type="SMART" id="SM00849"/>
    </source>
</evidence>
<dbReference type="SUPFAM" id="SSF56281">
    <property type="entry name" value="Metallo-hydrolase/oxidoreductase"/>
    <property type="match status" value="1"/>
</dbReference>
<evidence type="ECO:0000256" key="6">
    <source>
        <dbReference type="ARBA" id="ARBA00034221"/>
    </source>
</evidence>
<dbReference type="PANTHER" id="PTHR42978">
    <property type="entry name" value="QUORUM-QUENCHING LACTONASE YTNP-RELATED-RELATED"/>
    <property type="match status" value="1"/>
</dbReference>
<dbReference type="Pfam" id="PF00753">
    <property type="entry name" value="Lactamase_B"/>
    <property type="match status" value="1"/>
</dbReference>
<dbReference type="InterPro" id="IPR001279">
    <property type="entry name" value="Metallo-B-lactamas"/>
</dbReference>
<proteinExistence type="inferred from homology"/>
<feature type="domain" description="Metallo-beta-lactamase" evidence="9">
    <location>
        <begin position="40"/>
        <end position="273"/>
    </location>
</feature>
<accession>A0A6G3ZWF3</accession>
<evidence type="ECO:0000256" key="4">
    <source>
        <dbReference type="ARBA" id="ARBA00022801"/>
    </source>
</evidence>
<evidence type="ECO:0000256" key="3">
    <source>
        <dbReference type="ARBA" id="ARBA00022723"/>
    </source>
</evidence>
<dbReference type="InterPro" id="IPR036866">
    <property type="entry name" value="RibonucZ/Hydroxyglut_hydro"/>
</dbReference>
<comment type="catalytic activity">
    <reaction evidence="6">
        <text>3',5'-cyclic CMP + H2O = CMP + H(+)</text>
        <dbReference type="Rhea" id="RHEA:72675"/>
        <dbReference type="ChEBI" id="CHEBI:15377"/>
        <dbReference type="ChEBI" id="CHEBI:15378"/>
        <dbReference type="ChEBI" id="CHEBI:58003"/>
        <dbReference type="ChEBI" id="CHEBI:60377"/>
    </reaction>
    <physiologicalReaction direction="left-to-right" evidence="6">
        <dbReference type="Rhea" id="RHEA:72676"/>
    </physiologicalReaction>
</comment>
<protein>
    <submittedName>
        <fullName evidence="10">MBL fold metallo-hydrolase</fullName>
    </submittedName>
</protein>
<comment type="function">
    <text evidence="7">Counteracts the endogenous Pycsar antiviral defense system. Phosphodiesterase that enables metal-dependent hydrolysis of host cyclic nucleotide Pycsar defense signals such as cCMP and cUMP.</text>
</comment>
<comment type="similarity">
    <text evidence="2">Belongs to the metallo-beta-lactamase superfamily.</text>
</comment>
<dbReference type="GO" id="GO:0016787">
    <property type="term" value="F:hydrolase activity"/>
    <property type="evidence" value="ECO:0007669"/>
    <property type="project" value="UniProtKB-KW"/>
</dbReference>
<keyword evidence="5" id="KW-0862">Zinc</keyword>
<dbReference type="Gene3D" id="3.60.15.10">
    <property type="entry name" value="Ribonuclease Z/Hydroxyacylglutathione hydrolase-like"/>
    <property type="match status" value="1"/>
</dbReference>
<dbReference type="EMBL" id="JAAIKC010000001">
    <property type="protein sequence ID" value="NEW05747.1"/>
    <property type="molecule type" value="Genomic_DNA"/>
</dbReference>
<reference evidence="10" key="1">
    <citation type="submission" date="2020-02" db="EMBL/GenBank/DDBJ databases">
        <authorList>
            <person name="Shen X.-R."/>
            <person name="Zhang Y.-X."/>
        </authorList>
    </citation>
    <scope>NUCLEOTIDE SEQUENCE</scope>
    <source>
        <strain evidence="10">SYP-B3998</strain>
    </source>
</reference>
<dbReference type="SMART" id="SM00849">
    <property type="entry name" value="Lactamase_B"/>
    <property type="match status" value="1"/>
</dbReference>
<evidence type="ECO:0000256" key="5">
    <source>
        <dbReference type="ARBA" id="ARBA00022833"/>
    </source>
</evidence>
<gene>
    <name evidence="10" type="ORF">GK047_06905</name>
</gene>
<dbReference type="CDD" id="cd07730">
    <property type="entry name" value="metallo-hydrolase-like_MBL-fold"/>
    <property type="match status" value="1"/>
</dbReference>
<evidence type="ECO:0000256" key="8">
    <source>
        <dbReference type="ARBA" id="ARBA00048505"/>
    </source>
</evidence>
<dbReference type="AlphaFoldDB" id="A0A6G3ZWF3"/>
<keyword evidence="3" id="KW-0479">Metal-binding</keyword>
<evidence type="ECO:0000256" key="7">
    <source>
        <dbReference type="ARBA" id="ARBA00034301"/>
    </source>
</evidence>
<comment type="cofactor">
    <cofactor evidence="1">
        <name>Zn(2+)</name>
        <dbReference type="ChEBI" id="CHEBI:29105"/>
    </cofactor>
</comment>
<name>A0A6G3ZWF3_9BACL</name>
<keyword evidence="4 10" id="KW-0378">Hydrolase</keyword>
<evidence type="ECO:0000256" key="2">
    <source>
        <dbReference type="ARBA" id="ARBA00007749"/>
    </source>
</evidence>
<evidence type="ECO:0000313" key="10">
    <source>
        <dbReference type="EMBL" id="NEW05747.1"/>
    </source>
</evidence>
<dbReference type="GO" id="GO:0046872">
    <property type="term" value="F:metal ion binding"/>
    <property type="evidence" value="ECO:0007669"/>
    <property type="project" value="UniProtKB-KW"/>
</dbReference>
<dbReference type="PANTHER" id="PTHR42978:SF2">
    <property type="entry name" value="102 KBASES UNSTABLE REGION: FROM 1 TO 119443"/>
    <property type="match status" value="1"/>
</dbReference>
<evidence type="ECO:0000256" key="1">
    <source>
        <dbReference type="ARBA" id="ARBA00001947"/>
    </source>
</evidence>